<keyword evidence="1" id="KW-1133">Transmembrane helix</keyword>
<evidence type="ECO:0008006" key="5">
    <source>
        <dbReference type="Google" id="ProtNLM"/>
    </source>
</evidence>
<feature type="transmembrane region" description="Helical" evidence="1">
    <location>
        <begin position="85"/>
        <end position="102"/>
    </location>
</feature>
<gene>
    <name evidence="3" type="ORF">SSX86_030415</name>
</gene>
<protein>
    <recommendedName>
        <fullName evidence="5">Transmembrane protein</fullName>
    </recommendedName>
</protein>
<organism evidence="3 4">
    <name type="scientific">Deinandra increscens subsp. villosa</name>
    <dbReference type="NCBI Taxonomy" id="3103831"/>
    <lineage>
        <taxon>Eukaryota</taxon>
        <taxon>Viridiplantae</taxon>
        <taxon>Streptophyta</taxon>
        <taxon>Embryophyta</taxon>
        <taxon>Tracheophyta</taxon>
        <taxon>Spermatophyta</taxon>
        <taxon>Magnoliopsida</taxon>
        <taxon>eudicotyledons</taxon>
        <taxon>Gunneridae</taxon>
        <taxon>Pentapetalae</taxon>
        <taxon>asterids</taxon>
        <taxon>campanulids</taxon>
        <taxon>Asterales</taxon>
        <taxon>Asteraceae</taxon>
        <taxon>Asteroideae</taxon>
        <taxon>Heliantheae alliance</taxon>
        <taxon>Madieae</taxon>
        <taxon>Madiinae</taxon>
        <taxon>Deinandra</taxon>
    </lineage>
</organism>
<keyword evidence="1" id="KW-0472">Membrane</keyword>
<dbReference type="EMBL" id="JBCNJP010000739">
    <property type="protein sequence ID" value="KAK9050615.1"/>
    <property type="molecule type" value="Genomic_DNA"/>
</dbReference>
<evidence type="ECO:0000256" key="1">
    <source>
        <dbReference type="SAM" id="Phobius"/>
    </source>
</evidence>
<dbReference type="AlphaFoldDB" id="A0AAP0CAW5"/>
<evidence type="ECO:0000313" key="3">
    <source>
        <dbReference type="EMBL" id="KAK9050615.1"/>
    </source>
</evidence>
<accession>A0AAP0CAW5</accession>
<evidence type="ECO:0000256" key="2">
    <source>
        <dbReference type="SAM" id="SignalP"/>
    </source>
</evidence>
<keyword evidence="4" id="KW-1185">Reference proteome</keyword>
<sequence length="104" mass="11506">MKFQMLVVFFLLLCAQFLSTLALESKEGKNAIGVNGYSFNKEEGLKRYPLLFSKASRAKGSSNGGQNDHTKKSNAISMFIKPRTHVLDVGIGVIVVCMLFVFDL</sequence>
<feature type="signal peptide" evidence="2">
    <location>
        <begin position="1"/>
        <end position="22"/>
    </location>
</feature>
<feature type="chain" id="PRO_5043028221" description="Transmembrane protein" evidence="2">
    <location>
        <begin position="23"/>
        <end position="104"/>
    </location>
</feature>
<keyword evidence="1" id="KW-0812">Transmembrane</keyword>
<keyword evidence="2" id="KW-0732">Signal</keyword>
<name>A0AAP0CAW5_9ASTR</name>
<proteinExistence type="predicted"/>
<evidence type="ECO:0000313" key="4">
    <source>
        <dbReference type="Proteomes" id="UP001408789"/>
    </source>
</evidence>
<reference evidence="3 4" key="1">
    <citation type="submission" date="2024-04" db="EMBL/GenBank/DDBJ databases">
        <title>The reference genome of an endangered Asteraceae, Deinandra increscens subsp. villosa, native to the Central Coast of California.</title>
        <authorList>
            <person name="Guilliams M."/>
            <person name="Hasenstab-Lehman K."/>
            <person name="Meyer R."/>
            <person name="Mcevoy S."/>
        </authorList>
    </citation>
    <scope>NUCLEOTIDE SEQUENCE [LARGE SCALE GENOMIC DNA]</scope>
    <source>
        <tissue evidence="3">Leaf</tissue>
    </source>
</reference>
<dbReference type="Proteomes" id="UP001408789">
    <property type="component" value="Unassembled WGS sequence"/>
</dbReference>
<comment type="caution">
    <text evidence="3">The sequence shown here is derived from an EMBL/GenBank/DDBJ whole genome shotgun (WGS) entry which is preliminary data.</text>
</comment>